<comment type="caution">
    <text evidence="8">The sequence shown here is derived from an EMBL/GenBank/DDBJ whole genome shotgun (WGS) entry which is preliminary data.</text>
</comment>
<proteinExistence type="predicted"/>
<evidence type="ECO:0000259" key="7">
    <source>
        <dbReference type="PROSITE" id="PS51471"/>
    </source>
</evidence>
<evidence type="ECO:0000313" key="8">
    <source>
        <dbReference type="EMBL" id="PWE18579.1"/>
    </source>
</evidence>
<dbReference type="GO" id="GO:0008198">
    <property type="term" value="F:ferrous iron binding"/>
    <property type="evidence" value="ECO:0007669"/>
    <property type="project" value="TreeGrafter"/>
</dbReference>
<dbReference type="InterPro" id="IPR006620">
    <property type="entry name" value="Pro_4_hyd_alph"/>
</dbReference>
<keyword evidence="9" id="KW-1185">Reference proteome</keyword>
<evidence type="ECO:0000256" key="1">
    <source>
        <dbReference type="ARBA" id="ARBA00001961"/>
    </source>
</evidence>
<dbReference type="InterPro" id="IPR005123">
    <property type="entry name" value="Oxoglu/Fe-dep_dioxygenase_dom"/>
</dbReference>
<dbReference type="GO" id="GO:0031543">
    <property type="term" value="F:peptidyl-proline dioxygenase activity"/>
    <property type="evidence" value="ECO:0007669"/>
    <property type="project" value="TreeGrafter"/>
</dbReference>
<keyword evidence="5" id="KW-0560">Oxidoreductase</keyword>
<dbReference type="PANTHER" id="PTHR12907:SF26">
    <property type="entry name" value="HIF PROLYL HYDROXYLASE, ISOFORM C"/>
    <property type="match status" value="1"/>
</dbReference>
<sequence length="250" mass="26682">MNPTACAPAPFFGDNLTAALIGDLETRGWAFAPDALPADLVAELRAEARALAREGWMREGRVGRGERETRAADVRRAAIRWLDGSTPAQARFLDGCEALRVAINRTLYAGLFEFEAHYAVYPPGGFYARHLDAFAGPPNGAGAAAAAGRIGMRSRLVSLVAYLNEAWEAPDGGRLAVWEAAPLDAEGRPDLVRLDAVPPAAELDPRGGSLVLMLSERIPHEVRPAAAERAAIAGWWRVNASVGGVVDPPR</sequence>
<evidence type="ECO:0000256" key="5">
    <source>
        <dbReference type="ARBA" id="ARBA00023002"/>
    </source>
</evidence>
<dbReference type="AlphaFoldDB" id="A0A2U2BX79"/>
<accession>A0A2U2BX79</accession>
<evidence type="ECO:0000256" key="4">
    <source>
        <dbReference type="ARBA" id="ARBA00022964"/>
    </source>
</evidence>
<dbReference type="Gene3D" id="2.60.120.620">
    <property type="entry name" value="q2cbj1_9rhob like domain"/>
    <property type="match status" value="1"/>
</dbReference>
<dbReference type="RefSeq" id="WP_109251853.1">
    <property type="nucleotide sequence ID" value="NZ_QEXV01000001.1"/>
</dbReference>
<evidence type="ECO:0000256" key="6">
    <source>
        <dbReference type="ARBA" id="ARBA00023004"/>
    </source>
</evidence>
<dbReference type="InterPro" id="IPR044862">
    <property type="entry name" value="Pro_4_hyd_alph_FE2OG_OXY"/>
</dbReference>
<dbReference type="Proteomes" id="UP000245168">
    <property type="component" value="Unassembled WGS sequence"/>
</dbReference>
<evidence type="ECO:0000313" key="9">
    <source>
        <dbReference type="Proteomes" id="UP000245168"/>
    </source>
</evidence>
<keyword evidence="6" id="KW-0408">Iron</keyword>
<comment type="cofactor">
    <cofactor evidence="1">
        <name>L-ascorbate</name>
        <dbReference type="ChEBI" id="CHEBI:38290"/>
    </cofactor>
</comment>
<dbReference type="SMART" id="SM00702">
    <property type="entry name" value="P4Hc"/>
    <property type="match status" value="1"/>
</dbReference>
<dbReference type="Pfam" id="PF13640">
    <property type="entry name" value="2OG-FeII_Oxy_3"/>
    <property type="match status" value="1"/>
</dbReference>
<keyword evidence="4" id="KW-0223">Dioxygenase</keyword>
<name>A0A2U2BX79_9PROT</name>
<organism evidence="8 9">
    <name type="scientific">Marinicauda salina</name>
    <dbReference type="NCBI Taxonomy" id="2135793"/>
    <lineage>
        <taxon>Bacteria</taxon>
        <taxon>Pseudomonadati</taxon>
        <taxon>Pseudomonadota</taxon>
        <taxon>Alphaproteobacteria</taxon>
        <taxon>Maricaulales</taxon>
        <taxon>Maricaulaceae</taxon>
        <taxon>Marinicauda</taxon>
    </lineage>
</organism>
<evidence type="ECO:0000256" key="3">
    <source>
        <dbReference type="ARBA" id="ARBA00022896"/>
    </source>
</evidence>
<keyword evidence="2" id="KW-0479">Metal-binding</keyword>
<keyword evidence="3" id="KW-0847">Vitamin C</keyword>
<dbReference type="EMBL" id="QEXV01000001">
    <property type="protein sequence ID" value="PWE18579.1"/>
    <property type="molecule type" value="Genomic_DNA"/>
</dbReference>
<dbReference type="InterPro" id="IPR051559">
    <property type="entry name" value="HIF_prolyl_hydroxylases"/>
</dbReference>
<dbReference type="OrthoDB" id="9783171at2"/>
<protein>
    <submittedName>
        <fullName evidence="8">2OG-Fe(II) oxygenase</fullName>
    </submittedName>
</protein>
<dbReference type="PROSITE" id="PS51471">
    <property type="entry name" value="FE2OG_OXY"/>
    <property type="match status" value="1"/>
</dbReference>
<gene>
    <name evidence="8" type="ORF">DDZ18_02955</name>
</gene>
<dbReference type="GO" id="GO:0031418">
    <property type="term" value="F:L-ascorbic acid binding"/>
    <property type="evidence" value="ECO:0007669"/>
    <property type="project" value="UniProtKB-KW"/>
</dbReference>
<dbReference type="GO" id="GO:0071456">
    <property type="term" value="P:cellular response to hypoxia"/>
    <property type="evidence" value="ECO:0007669"/>
    <property type="project" value="TreeGrafter"/>
</dbReference>
<feature type="domain" description="Fe2OG dioxygenase" evidence="7">
    <location>
        <begin position="112"/>
        <end position="238"/>
    </location>
</feature>
<evidence type="ECO:0000256" key="2">
    <source>
        <dbReference type="ARBA" id="ARBA00022723"/>
    </source>
</evidence>
<dbReference type="PANTHER" id="PTHR12907">
    <property type="entry name" value="EGL NINE HOMOLOG-RELATED"/>
    <property type="match status" value="1"/>
</dbReference>
<reference evidence="9" key="1">
    <citation type="submission" date="2018-05" db="EMBL/GenBank/DDBJ databases">
        <authorList>
            <person name="Liu B.-T."/>
        </authorList>
    </citation>
    <scope>NUCLEOTIDE SEQUENCE [LARGE SCALE GENOMIC DNA]</scope>
    <source>
        <strain evidence="9">WD6-1</strain>
    </source>
</reference>